<dbReference type="InterPro" id="IPR010730">
    <property type="entry name" value="HET"/>
</dbReference>
<dbReference type="AlphaFoldDB" id="A0A6A7A491"/>
<organism evidence="2 3">
    <name type="scientific">Ophiobolus disseminans</name>
    <dbReference type="NCBI Taxonomy" id="1469910"/>
    <lineage>
        <taxon>Eukaryota</taxon>
        <taxon>Fungi</taxon>
        <taxon>Dikarya</taxon>
        <taxon>Ascomycota</taxon>
        <taxon>Pezizomycotina</taxon>
        <taxon>Dothideomycetes</taxon>
        <taxon>Pleosporomycetidae</taxon>
        <taxon>Pleosporales</taxon>
        <taxon>Pleosporineae</taxon>
        <taxon>Phaeosphaeriaceae</taxon>
        <taxon>Ophiobolus</taxon>
    </lineage>
</organism>
<proteinExistence type="predicted"/>
<evidence type="ECO:0000313" key="2">
    <source>
        <dbReference type="EMBL" id="KAF2827644.1"/>
    </source>
</evidence>
<sequence length="620" mass="70615">MASTEEYSYRSLESATTIRVLNLHPGGKDDPLIGELVHEDEATLKSRIVKDHRGFPKVDESVFRYQPYEALSYVWGPPAFCCPIALESGTLLLTKSLAAALRRLRYTDRVRRIWADAACINQRDVSERSAQVKLMGRIYERAKMVVIWLGPDPDNEAAEAFSTHREHPEDDEKFSRVLDARMRKILNLDWFKRTWVIQEAVIATRGTILWGLEEVDYGEFQHRVQMYNLRSTHTDSMWVGEMRYYLGLWEIMHVLDWTRGLQCTDDRDRIYAVLGLPYVSRWNPDALTVVKSIVPDYTKSVAEVYTDFASKCVERNLLHKLWMLVSHGATWDPADTDIPSWVPDLSQPPLLFNSTRNLQRDGLPEHSGKIAELKPVLGESKCTVIVKGYVIGTITHVSEHCVGGDTLPQSLRSIAEFWSQHIKPPDNGRSWFWNYIRSRQPPVVDPEAQLQDYEFIKCLVSCAVPRKAGWEGSGSFASLFGDPSNYKYEWERHGSLTRLLTGPLDYDDERALTANARQMVKSLNTSFSALRKPPKPTDPSKLRPFDTTHRRVQPVWKCHKLYTKSGGRFGLGPMVICQGDVVALVGGSKYPIVLRPCGGLWLFVGNTYVSGTNEWEVDGM</sequence>
<dbReference type="OrthoDB" id="2288928at2759"/>
<evidence type="ECO:0000313" key="3">
    <source>
        <dbReference type="Proteomes" id="UP000799424"/>
    </source>
</evidence>
<evidence type="ECO:0000259" key="1">
    <source>
        <dbReference type="Pfam" id="PF06985"/>
    </source>
</evidence>
<protein>
    <submittedName>
        <fullName evidence="2">HET-domain-containing protein</fullName>
    </submittedName>
</protein>
<dbReference type="Pfam" id="PF06985">
    <property type="entry name" value="HET"/>
    <property type="match status" value="1"/>
</dbReference>
<dbReference type="PANTHER" id="PTHR24148">
    <property type="entry name" value="ANKYRIN REPEAT DOMAIN-CONTAINING PROTEIN 39 HOMOLOG-RELATED"/>
    <property type="match status" value="1"/>
</dbReference>
<keyword evidence="3" id="KW-1185">Reference proteome</keyword>
<accession>A0A6A7A491</accession>
<dbReference type="PANTHER" id="PTHR24148:SF64">
    <property type="entry name" value="HETEROKARYON INCOMPATIBILITY DOMAIN-CONTAINING PROTEIN"/>
    <property type="match status" value="1"/>
</dbReference>
<dbReference type="InterPro" id="IPR052895">
    <property type="entry name" value="HetReg/Transcr_Mod"/>
</dbReference>
<dbReference type="Proteomes" id="UP000799424">
    <property type="component" value="Unassembled WGS sequence"/>
</dbReference>
<feature type="domain" description="Heterokaryon incompatibility" evidence="1">
    <location>
        <begin position="68"/>
        <end position="199"/>
    </location>
</feature>
<dbReference type="EMBL" id="MU006224">
    <property type="protein sequence ID" value="KAF2827644.1"/>
    <property type="molecule type" value="Genomic_DNA"/>
</dbReference>
<reference evidence="2" key="1">
    <citation type="journal article" date="2020" name="Stud. Mycol.">
        <title>101 Dothideomycetes genomes: a test case for predicting lifestyles and emergence of pathogens.</title>
        <authorList>
            <person name="Haridas S."/>
            <person name="Albert R."/>
            <person name="Binder M."/>
            <person name="Bloem J."/>
            <person name="Labutti K."/>
            <person name="Salamov A."/>
            <person name="Andreopoulos B."/>
            <person name="Baker S."/>
            <person name="Barry K."/>
            <person name="Bills G."/>
            <person name="Bluhm B."/>
            <person name="Cannon C."/>
            <person name="Castanera R."/>
            <person name="Culley D."/>
            <person name="Daum C."/>
            <person name="Ezra D."/>
            <person name="Gonzalez J."/>
            <person name="Henrissat B."/>
            <person name="Kuo A."/>
            <person name="Liang C."/>
            <person name="Lipzen A."/>
            <person name="Lutzoni F."/>
            <person name="Magnuson J."/>
            <person name="Mondo S."/>
            <person name="Nolan M."/>
            <person name="Ohm R."/>
            <person name="Pangilinan J."/>
            <person name="Park H.-J."/>
            <person name="Ramirez L."/>
            <person name="Alfaro M."/>
            <person name="Sun H."/>
            <person name="Tritt A."/>
            <person name="Yoshinaga Y."/>
            <person name="Zwiers L.-H."/>
            <person name="Turgeon B."/>
            <person name="Goodwin S."/>
            <person name="Spatafora J."/>
            <person name="Crous P."/>
            <person name="Grigoriev I."/>
        </authorList>
    </citation>
    <scope>NUCLEOTIDE SEQUENCE</scope>
    <source>
        <strain evidence="2">CBS 113818</strain>
    </source>
</reference>
<gene>
    <name evidence="2" type="ORF">CC86DRAFT_466376</name>
</gene>
<name>A0A6A7A491_9PLEO</name>